<keyword evidence="10" id="KW-1185">Reference proteome</keyword>
<feature type="transmembrane region" description="Helical" evidence="8">
    <location>
        <begin position="275"/>
        <end position="298"/>
    </location>
</feature>
<proteinExistence type="inferred from homology"/>
<dbReference type="Pfam" id="PF00474">
    <property type="entry name" value="SSF"/>
    <property type="match status" value="1"/>
</dbReference>
<evidence type="ECO:0000256" key="5">
    <source>
        <dbReference type="ARBA" id="ARBA00022989"/>
    </source>
</evidence>
<evidence type="ECO:0000256" key="8">
    <source>
        <dbReference type="SAM" id="Phobius"/>
    </source>
</evidence>
<accession>A0A0M0JUY6</accession>
<comment type="subcellular location">
    <subcellularLocation>
        <location evidence="1">Membrane</location>
        <topology evidence="1">Multi-pass membrane protein</topology>
    </subcellularLocation>
</comment>
<dbReference type="EMBL" id="JWZX01002278">
    <property type="protein sequence ID" value="KOO30162.1"/>
    <property type="molecule type" value="Genomic_DNA"/>
</dbReference>
<keyword evidence="4 8" id="KW-0812">Transmembrane</keyword>
<feature type="transmembrane region" description="Helical" evidence="8">
    <location>
        <begin position="214"/>
        <end position="236"/>
    </location>
</feature>
<evidence type="ECO:0000256" key="4">
    <source>
        <dbReference type="ARBA" id="ARBA00022692"/>
    </source>
</evidence>
<evidence type="ECO:0000256" key="3">
    <source>
        <dbReference type="ARBA" id="ARBA00022448"/>
    </source>
</evidence>
<dbReference type="OrthoDB" id="6132759at2759"/>
<evidence type="ECO:0000313" key="10">
    <source>
        <dbReference type="Proteomes" id="UP000037460"/>
    </source>
</evidence>
<feature type="transmembrane region" description="Helical" evidence="8">
    <location>
        <begin position="418"/>
        <end position="438"/>
    </location>
</feature>
<dbReference type="PANTHER" id="PTHR46154:SF4">
    <property type="entry name" value="UREA ACTIVE TRANSPORTER"/>
    <property type="match status" value="1"/>
</dbReference>
<evidence type="ECO:0000256" key="6">
    <source>
        <dbReference type="ARBA" id="ARBA00023136"/>
    </source>
</evidence>
<dbReference type="GO" id="GO:0015204">
    <property type="term" value="F:urea transmembrane transporter activity"/>
    <property type="evidence" value="ECO:0007669"/>
    <property type="project" value="InterPro"/>
</dbReference>
<feature type="transmembrane region" description="Helical" evidence="8">
    <location>
        <begin position="173"/>
        <end position="193"/>
    </location>
</feature>
<dbReference type="PANTHER" id="PTHR46154">
    <property type="match status" value="1"/>
</dbReference>
<feature type="transmembrane region" description="Helical" evidence="8">
    <location>
        <begin position="450"/>
        <end position="470"/>
    </location>
</feature>
<organism evidence="9 10">
    <name type="scientific">Chrysochromulina tobinii</name>
    <dbReference type="NCBI Taxonomy" id="1460289"/>
    <lineage>
        <taxon>Eukaryota</taxon>
        <taxon>Haptista</taxon>
        <taxon>Haptophyta</taxon>
        <taxon>Prymnesiophyceae</taxon>
        <taxon>Prymnesiales</taxon>
        <taxon>Chrysochromulinaceae</taxon>
        <taxon>Chrysochromulina</taxon>
    </lineage>
</organism>
<dbReference type="InterPro" id="IPR001734">
    <property type="entry name" value="Na/solute_symporter"/>
</dbReference>
<comment type="similarity">
    <text evidence="2 7">Belongs to the sodium:solute symporter (SSF) (TC 2.A.21) family.</text>
</comment>
<feature type="transmembrane region" description="Helical" evidence="8">
    <location>
        <begin position="538"/>
        <end position="557"/>
    </location>
</feature>
<evidence type="ECO:0000256" key="1">
    <source>
        <dbReference type="ARBA" id="ARBA00004141"/>
    </source>
</evidence>
<sequence length="757" mass="80589">MSCGYGTIGFKCAEIYTLGGTVSLARATEIHKLGEKLGLTEFNPTSVNWDAPISWKGALLSVNSNSSAFDAVFAAANAALGLENTSGFIMSQGSGYGMLFGFGIALTFGTMFLTYLEHKFGGSEVTNSEFFNTGGRDVKTGLTAAVIVSQWTWAATLLQSSNVAWQYGISGPFWYAAGATIQILLFGIVAIEVKRRAPNAHTFCEIIKLRWGTCAHIIFFWYGIAANAIVSAMLLLGGCAVFQGVSGVPIEASSFIIPTMTMVYTLMGGLKATFYAGYVHTVIIMIVLMYFVSLVYGYEQDCSDTSKACTTIGSASVMYERLRFMTALPKRFGSAWGVDAVTGDNKTYTGFHQGPANLGGEQNREGSYLTMMSSDGVAFGIINIIGNFGTVFVDQAYWQSAIAAKPGAAHKGYILGGMVWFAIPFALGTSLGLAGTALNVDITADEAGQGLVPPAAAIAMMGQSGALLIMTQLTMAILSTGSAEMIAVASLVAYDVYREYINPKATGNQIMWVSRLAVCGWALVMAILSIILQRTGLGLGWVYNWMAIILGSAVPPISMSIYSKDLDAVFAIASALLGTAAAITVWLITASTYGPLNVENTGQLYAQLGGGLAALLVSQFICWIGVYVRPQNYNWDKLLTGIKLVGGDGGENSKVLGDNDPDATPEALLHAQKWIIEIGWFLSIFLIIIWPVAMVPLGAFGKSSFQIWAALSLVWGWAAGLTIIVLPIYESLDGILGILSCRKKKVDTKLKGDASTA</sequence>
<comment type="caution">
    <text evidence="9">The sequence shown here is derived from an EMBL/GenBank/DDBJ whole genome shotgun (WGS) entry which is preliminary data.</text>
</comment>
<feature type="transmembrane region" description="Helical" evidence="8">
    <location>
        <begin position="569"/>
        <end position="588"/>
    </location>
</feature>
<dbReference type="GO" id="GO:0005886">
    <property type="term" value="C:plasma membrane"/>
    <property type="evidence" value="ECO:0007669"/>
    <property type="project" value="TreeGrafter"/>
</dbReference>
<feature type="transmembrane region" description="Helical" evidence="8">
    <location>
        <begin position="476"/>
        <end position="497"/>
    </location>
</feature>
<name>A0A0M0JUY6_9EUKA</name>
<dbReference type="InterPro" id="IPR031155">
    <property type="entry name" value="DUR"/>
</dbReference>
<dbReference type="CDD" id="cd11476">
    <property type="entry name" value="SLC5sbd_DUR3"/>
    <property type="match status" value="1"/>
</dbReference>
<dbReference type="PROSITE" id="PS50283">
    <property type="entry name" value="NA_SOLUT_SYMP_3"/>
    <property type="match status" value="1"/>
</dbReference>
<dbReference type="Gene3D" id="1.20.1730.10">
    <property type="entry name" value="Sodium/glucose cotransporter"/>
    <property type="match status" value="1"/>
</dbReference>
<evidence type="ECO:0000256" key="2">
    <source>
        <dbReference type="ARBA" id="ARBA00006434"/>
    </source>
</evidence>
<feature type="transmembrane region" description="Helical" evidence="8">
    <location>
        <begin position="509"/>
        <end position="532"/>
    </location>
</feature>
<keyword evidence="6 8" id="KW-0472">Membrane</keyword>
<dbReference type="InterPro" id="IPR038377">
    <property type="entry name" value="Na/Glc_symporter_sf"/>
</dbReference>
<feature type="transmembrane region" description="Helical" evidence="8">
    <location>
        <begin position="377"/>
        <end position="398"/>
    </location>
</feature>
<evidence type="ECO:0000256" key="7">
    <source>
        <dbReference type="RuleBase" id="RU362091"/>
    </source>
</evidence>
<feature type="transmembrane region" description="Helical" evidence="8">
    <location>
        <begin position="705"/>
        <end position="729"/>
    </location>
</feature>
<evidence type="ECO:0000313" key="9">
    <source>
        <dbReference type="EMBL" id="KOO30162.1"/>
    </source>
</evidence>
<dbReference type="AlphaFoldDB" id="A0A0M0JUY6"/>
<gene>
    <name evidence="9" type="ORF">Ctob_009140</name>
</gene>
<feature type="transmembrane region" description="Helical" evidence="8">
    <location>
        <begin position="608"/>
        <end position="628"/>
    </location>
</feature>
<feature type="transmembrane region" description="Helical" evidence="8">
    <location>
        <begin position="678"/>
        <end position="699"/>
    </location>
</feature>
<dbReference type="Proteomes" id="UP000037460">
    <property type="component" value="Unassembled WGS sequence"/>
</dbReference>
<keyword evidence="5 8" id="KW-1133">Transmembrane helix</keyword>
<protein>
    <submittedName>
        <fullName evidence="9">Urea-proton symporter dur3-like protein</fullName>
    </submittedName>
</protein>
<reference evidence="10" key="1">
    <citation type="journal article" date="2015" name="PLoS Genet.">
        <title>Genome Sequence and Transcriptome Analyses of Chrysochromulina tobin: Metabolic Tools for Enhanced Algal Fitness in the Prominent Order Prymnesiales (Haptophyceae).</title>
        <authorList>
            <person name="Hovde B.T."/>
            <person name="Deodato C.R."/>
            <person name="Hunsperger H.M."/>
            <person name="Ryken S.A."/>
            <person name="Yost W."/>
            <person name="Jha R.K."/>
            <person name="Patterson J."/>
            <person name="Monnat R.J. Jr."/>
            <person name="Barlow S.B."/>
            <person name="Starkenburg S.R."/>
            <person name="Cattolico R.A."/>
        </authorList>
    </citation>
    <scope>NUCLEOTIDE SEQUENCE</scope>
    <source>
        <strain evidence="10">CCMP291</strain>
    </source>
</reference>
<feature type="transmembrane region" description="Helical" evidence="8">
    <location>
        <begin position="96"/>
        <end position="116"/>
    </location>
</feature>
<keyword evidence="3" id="KW-0813">Transport</keyword>